<comment type="caution">
    <text evidence="2">The sequence shown here is derived from an EMBL/GenBank/DDBJ whole genome shotgun (WGS) entry which is preliminary data.</text>
</comment>
<reference evidence="2" key="2">
    <citation type="submission" date="2021-04" db="EMBL/GenBank/DDBJ databases">
        <authorList>
            <person name="Podell S."/>
        </authorList>
    </citation>
    <scope>NUCLEOTIDE SEQUENCE</scope>
    <source>
        <strain evidence="2">Hildebrandi</strain>
    </source>
</reference>
<feature type="compositionally biased region" description="Basic residues" evidence="1">
    <location>
        <begin position="1"/>
        <end position="15"/>
    </location>
</feature>
<keyword evidence="3" id="KW-1185">Reference proteome</keyword>
<feature type="region of interest" description="Disordered" evidence="1">
    <location>
        <begin position="1"/>
        <end position="23"/>
    </location>
</feature>
<evidence type="ECO:0000256" key="1">
    <source>
        <dbReference type="SAM" id="MobiDB-lite"/>
    </source>
</evidence>
<proteinExistence type="predicted"/>
<reference evidence="2" key="1">
    <citation type="journal article" date="2021" name="Sci. Rep.">
        <title>Diploid genomic architecture of Nitzschia inconspicua, an elite biomass production diatom.</title>
        <authorList>
            <person name="Oliver A."/>
            <person name="Podell S."/>
            <person name="Pinowska A."/>
            <person name="Traller J.C."/>
            <person name="Smith S.R."/>
            <person name="McClure R."/>
            <person name="Beliaev A."/>
            <person name="Bohutskyi P."/>
            <person name="Hill E.A."/>
            <person name="Rabines A."/>
            <person name="Zheng H."/>
            <person name="Allen L.Z."/>
            <person name="Kuo A."/>
            <person name="Grigoriev I.V."/>
            <person name="Allen A.E."/>
            <person name="Hazlebeck D."/>
            <person name="Allen E.E."/>
        </authorList>
    </citation>
    <scope>NUCLEOTIDE SEQUENCE</scope>
    <source>
        <strain evidence="2">Hildebrandi</strain>
    </source>
</reference>
<feature type="compositionally biased region" description="Polar residues" evidence="1">
    <location>
        <begin position="76"/>
        <end position="94"/>
    </location>
</feature>
<gene>
    <name evidence="2" type="ORF">IV203_008927</name>
</gene>
<evidence type="ECO:0000313" key="3">
    <source>
        <dbReference type="Proteomes" id="UP000693970"/>
    </source>
</evidence>
<dbReference type="OrthoDB" id="49105at2759"/>
<sequence length="609" mass="68529">MGWKSKLSRIIKDKKKTPEETEARGNTNVVNCISQHLYLKSCLKKKSVVDDGLSSFSSCSTGISERSSTAHERSQTTHSTELSASTGSTRSTFLSKNTTKNVRFHEIQIREYYRCVGDNPSVSAGPPVGIDWRYEESLKMDVNGYELNRGHRREQLEMVLSRHERETLLVEWEVPTHLIADGTRNAIKVKNQRKQTLVNAGKVAKLEEVIESASKRLKEAFSKKMKSMISVPHQSADEEGIEGDNYCSPIIRATGNKTISSEVCKAPRTSVYAQGSSSKAIVLVEPDSDSLDRMGMNVSLSNVVSDAPEGTKMACYPPLNQYVEDMGNFENDDDYTLGATTFGNSSVSPSVLEMEKFYKELEMEMFGEEASLPCMVGQTLEVNAYGNDIIEYCDDITVASSAQPIFRPQMTESTFVRPTQDFDEWNTKQTLPTREEHPNSRCHTQEFSHRTPSFALQHSYLNTAWASNVVDQLHPVHNRERAYSHEAYDVYSEEESYHENPQLFSASCRRELQHLNSASSKVSLNEGALAYNCNTYPRLSFRHNVLRSNRQHHLDGPHICHDSLQSGHLSPHQWMGECDGPRMHVNAAVTIMEDCYGETIGHTGRPSQQ</sequence>
<dbReference type="EMBL" id="JAGRRH010000017">
    <property type="protein sequence ID" value="KAG7352879.1"/>
    <property type="molecule type" value="Genomic_DNA"/>
</dbReference>
<organism evidence="2 3">
    <name type="scientific">Nitzschia inconspicua</name>
    <dbReference type="NCBI Taxonomy" id="303405"/>
    <lineage>
        <taxon>Eukaryota</taxon>
        <taxon>Sar</taxon>
        <taxon>Stramenopiles</taxon>
        <taxon>Ochrophyta</taxon>
        <taxon>Bacillariophyta</taxon>
        <taxon>Bacillariophyceae</taxon>
        <taxon>Bacillariophycidae</taxon>
        <taxon>Bacillariales</taxon>
        <taxon>Bacillariaceae</taxon>
        <taxon>Nitzschia</taxon>
    </lineage>
</organism>
<accession>A0A9K3KZG7</accession>
<protein>
    <submittedName>
        <fullName evidence="2">Uncharacterized protein</fullName>
    </submittedName>
</protein>
<evidence type="ECO:0000313" key="2">
    <source>
        <dbReference type="EMBL" id="KAG7352879.1"/>
    </source>
</evidence>
<feature type="region of interest" description="Disordered" evidence="1">
    <location>
        <begin position="59"/>
        <end position="94"/>
    </location>
</feature>
<name>A0A9K3KZG7_9STRA</name>
<dbReference type="Proteomes" id="UP000693970">
    <property type="component" value="Unassembled WGS sequence"/>
</dbReference>
<dbReference type="AlphaFoldDB" id="A0A9K3KZG7"/>